<evidence type="ECO:0000256" key="4">
    <source>
        <dbReference type="ARBA" id="ARBA00023163"/>
    </source>
</evidence>
<dbReference type="Pfam" id="PF00126">
    <property type="entry name" value="HTH_1"/>
    <property type="match status" value="1"/>
</dbReference>
<dbReference type="SUPFAM" id="SSF53850">
    <property type="entry name" value="Periplasmic binding protein-like II"/>
    <property type="match status" value="1"/>
</dbReference>
<evidence type="ECO:0000256" key="2">
    <source>
        <dbReference type="ARBA" id="ARBA00023015"/>
    </source>
</evidence>
<evidence type="ECO:0000256" key="3">
    <source>
        <dbReference type="ARBA" id="ARBA00023125"/>
    </source>
</evidence>
<dbReference type="InterPro" id="IPR005119">
    <property type="entry name" value="LysR_subst-bd"/>
</dbReference>
<organism evidence="6 7">
    <name type="scientific">Plastorhodobacter daqingensis</name>
    <dbReference type="NCBI Taxonomy" id="1387281"/>
    <lineage>
        <taxon>Bacteria</taxon>
        <taxon>Pseudomonadati</taxon>
        <taxon>Pseudomonadota</taxon>
        <taxon>Alphaproteobacteria</taxon>
        <taxon>Rhodobacterales</taxon>
        <taxon>Paracoccaceae</taxon>
        <taxon>Plastorhodobacter</taxon>
    </lineage>
</organism>
<evidence type="ECO:0000259" key="5">
    <source>
        <dbReference type="PROSITE" id="PS50931"/>
    </source>
</evidence>
<evidence type="ECO:0000313" key="7">
    <source>
        <dbReference type="Proteomes" id="UP001596516"/>
    </source>
</evidence>
<protein>
    <submittedName>
        <fullName evidence="6">LysR family transcriptional regulator</fullName>
    </submittedName>
</protein>
<comment type="caution">
    <text evidence="6">The sequence shown here is derived from an EMBL/GenBank/DDBJ whole genome shotgun (WGS) entry which is preliminary data.</text>
</comment>
<dbReference type="PANTHER" id="PTHR30126">
    <property type="entry name" value="HTH-TYPE TRANSCRIPTIONAL REGULATOR"/>
    <property type="match status" value="1"/>
</dbReference>
<keyword evidence="3" id="KW-0238">DNA-binding</keyword>
<reference evidence="7" key="1">
    <citation type="journal article" date="2019" name="Int. J. Syst. Evol. Microbiol.">
        <title>The Global Catalogue of Microorganisms (GCM) 10K type strain sequencing project: providing services to taxonomists for standard genome sequencing and annotation.</title>
        <authorList>
            <consortium name="The Broad Institute Genomics Platform"/>
            <consortium name="The Broad Institute Genome Sequencing Center for Infectious Disease"/>
            <person name="Wu L."/>
            <person name="Ma J."/>
        </authorList>
    </citation>
    <scope>NUCLEOTIDE SEQUENCE [LARGE SCALE GENOMIC DNA]</scope>
    <source>
        <strain evidence="7">CGMCC 1.12750</strain>
    </source>
</reference>
<dbReference type="InterPro" id="IPR000847">
    <property type="entry name" value="LysR_HTH_N"/>
</dbReference>
<evidence type="ECO:0000313" key="6">
    <source>
        <dbReference type="EMBL" id="MFC7705424.1"/>
    </source>
</evidence>
<dbReference type="PROSITE" id="PS50931">
    <property type="entry name" value="HTH_LYSR"/>
    <property type="match status" value="1"/>
</dbReference>
<feature type="domain" description="HTH lysR-type" evidence="5">
    <location>
        <begin position="22"/>
        <end position="81"/>
    </location>
</feature>
<sequence length="323" mass="35817">MADSGDNIGSMEGQGDTGRVKIDILLLQSFHLVARTGSFSAAARELNISFQTAANHVRRLEQMYGARLLETDKGARRVALTPQGKALYQSLGKELDTILSRIRILLRDARTILRVGVPQALFHHFFPDIIRHFRETEPDIELAFLERDTTLEQLMLDGSLDAAVSERSFSNASITQQLIGAYRLALIYPRAWSDRDLTEADLSGFSDRPFITYEPSQTIRTIVLAYLTRRMGQSPRVTTTASGSTSITRLVEKGLGYAIVPEWSVGQGDHGVGRILLTGIEPVSVHFACSAFLENNPHVRHLYGLCVNAMSQSFSNQDAHRDG</sequence>
<dbReference type="Gene3D" id="3.40.190.290">
    <property type="match status" value="1"/>
</dbReference>
<gene>
    <name evidence="6" type="ORF">ACFQXB_14600</name>
</gene>
<dbReference type="EMBL" id="JBHTFQ010000008">
    <property type="protein sequence ID" value="MFC7705424.1"/>
    <property type="molecule type" value="Genomic_DNA"/>
</dbReference>
<dbReference type="PANTHER" id="PTHR30126:SF39">
    <property type="entry name" value="HTH-TYPE TRANSCRIPTIONAL REGULATOR CYSL"/>
    <property type="match status" value="1"/>
</dbReference>
<dbReference type="RefSeq" id="WP_377405335.1">
    <property type="nucleotide sequence ID" value="NZ_JBHTFQ010000008.1"/>
</dbReference>
<dbReference type="Gene3D" id="1.10.10.10">
    <property type="entry name" value="Winged helix-like DNA-binding domain superfamily/Winged helix DNA-binding domain"/>
    <property type="match status" value="1"/>
</dbReference>
<dbReference type="InterPro" id="IPR036390">
    <property type="entry name" value="WH_DNA-bd_sf"/>
</dbReference>
<comment type="similarity">
    <text evidence="1">Belongs to the LysR transcriptional regulatory family.</text>
</comment>
<dbReference type="InterPro" id="IPR036388">
    <property type="entry name" value="WH-like_DNA-bd_sf"/>
</dbReference>
<dbReference type="Proteomes" id="UP001596516">
    <property type="component" value="Unassembled WGS sequence"/>
</dbReference>
<keyword evidence="7" id="KW-1185">Reference proteome</keyword>
<dbReference type="SUPFAM" id="SSF46785">
    <property type="entry name" value="Winged helix' DNA-binding domain"/>
    <property type="match status" value="1"/>
</dbReference>
<dbReference type="Pfam" id="PF03466">
    <property type="entry name" value="LysR_substrate"/>
    <property type="match status" value="1"/>
</dbReference>
<keyword evidence="2" id="KW-0805">Transcription regulation</keyword>
<keyword evidence="4" id="KW-0804">Transcription</keyword>
<proteinExistence type="inferred from homology"/>
<evidence type="ECO:0000256" key="1">
    <source>
        <dbReference type="ARBA" id="ARBA00009437"/>
    </source>
</evidence>
<name>A0ABW2UL40_9RHOB</name>
<accession>A0ABW2UL40</accession>
<dbReference type="CDD" id="cd05466">
    <property type="entry name" value="PBP2_LTTR_substrate"/>
    <property type="match status" value="1"/>
</dbReference>